<accession>A0A8E0QVY5</accession>
<dbReference type="RefSeq" id="XP_043147004.1">
    <property type="nucleotide sequence ID" value="XM_043291069.1"/>
</dbReference>
<reference evidence="2" key="2">
    <citation type="submission" date="2021-01" db="EMBL/GenBank/DDBJ databases">
        <title>Pan-genome distribution and transcriptional activeness of fungal secondary metabolism genes in Aspergillus section Fumigati.</title>
        <authorList>
            <person name="Takahashi H."/>
            <person name="Umemura M."/>
            <person name="Ninomiya A."/>
            <person name="Kusuya Y."/>
            <person name="Urayama S."/>
            <person name="Shimizu M."/>
            <person name="Watanabe A."/>
            <person name="Kamei K."/>
            <person name="Yaguchi T."/>
            <person name="Hagiwara D."/>
        </authorList>
    </citation>
    <scope>NUCLEOTIDE SEQUENCE</scope>
    <source>
        <strain evidence="2">IFM 46973</strain>
    </source>
</reference>
<dbReference type="Proteomes" id="UP000036893">
    <property type="component" value="Unassembled WGS sequence"/>
</dbReference>
<evidence type="ECO:0000313" key="2">
    <source>
        <dbReference type="EMBL" id="GIC89738.1"/>
    </source>
</evidence>
<dbReference type="EMBL" id="BBXM02000004">
    <property type="protein sequence ID" value="GIC89738.1"/>
    <property type="molecule type" value="Genomic_DNA"/>
</dbReference>
<dbReference type="Gene3D" id="3.30.70.270">
    <property type="match status" value="1"/>
</dbReference>
<sequence length="491" mass="55064">MLDLEEPGAFGLQCRGGSWRKTPFLLPKHIRQEGEFATRIIPEMVESGILVKMSSDWGARTKSPPKTKGSADLRVVHTYIPSNRCTIKNLYPVHSLEEVIDTIIKPRYWVYSTGDYTMQVDRRRRAACSLVRWGRPVAEIPQHTASKQPRPSTPRVWYPRNRKNRVLLPVRLCHRHNLGLPSGQWTGRHVAETKIAATPSLLYLAEFSRQELKGHIDGPFTSLMSPSESDSLRRREAQDGIMGACGTYQESIWHLVQPPDCPCRWDPELTDRLGDAFTILLFHGNSAHSPNYMRKPLTVDTLDELKVRLEALNYRDVQTSRTTVLSSYSTWATRTVFEVDGKGKGRQVDGADDSDDETPDDNMLAIEQLASLQEVAETFDHTSDYLRKSLTIDTLAELETRLEALDDSRLETTRTIVLSSYTTWALCTMYEVDPKGKGRQVESADDGDDGDGANDTNDDSVLAIGELADLQAPKTVDDDTTVGEPNDFGPG</sequence>
<protein>
    <submittedName>
        <fullName evidence="2">Uncharacterized protein</fullName>
    </submittedName>
</protein>
<feature type="compositionally biased region" description="Acidic residues" evidence="1">
    <location>
        <begin position="443"/>
        <end position="458"/>
    </location>
</feature>
<dbReference type="GeneID" id="66993640"/>
<name>A0A8E0QVY5_9EURO</name>
<dbReference type="InterPro" id="IPR043128">
    <property type="entry name" value="Rev_trsase/Diguanyl_cyclase"/>
</dbReference>
<feature type="region of interest" description="Disordered" evidence="1">
    <location>
        <begin position="437"/>
        <end position="491"/>
    </location>
</feature>
<dbReference type="Gene3D" id="3.10.10.10">
    <property type="entry name" value="HIV Type 1 Reverse Transcriptase, subunit A, domain 1"/>
    <property type="match status" value="1"/>
</dbReference>
<dbReference type="AlphaFoldDB" id="A0A8E0QVY5"/>
<gene>
    <name evidence="2" type="ORF">Aud_006163</name>
</gene>
<comment type="caution">
    <text evidence="2">The sequence shown here is derived from an EMBL/GenBank/DDBJ whole genome shotgun (WGS) entry which is preliminary data.</text>
</comment>
<evidence type="ECO:0000313" key="3">
    <source>
        <dbReference type="Proteomes" id="UP000036893"/>
    </source>
</evidence>
<organism evidence="2 3">
    <name type="scientific">Aspergillus udagawae</name>
    <dbReference type="NCBI Taxonomy" id="91492"/>
    <lineage>
        <taxon>Eukaryota</taxon>
        <taxon>Fungi</taxon>
        <taxon>Dikarya</taxon>
        <taxon>Ascomycota</taxon>
        <taxon>Pezizomycotina</taxon>
        <taxon>Eurotiomycetes</taxon>
        <taxon>Eurotiomycetidae</taxon>
        <taxon>Eurotiales</taxon>
        <taxon>Aspergillaceae</taxon>
        <taxon>Aspergillus</taxon>
        <taxon>Aspergillus subgen. Fumigati</taxon>
    </lineage>
</organism>
<proteinExistence type="predicted"/>
<reference evidence="2" key="1">
    <citation type="journal article" date="2015" name="Genome Announc.">
        <title>Draft Genome Sequence of the Pathogenic Filamentous Fungus Aspergillus udagawae Strain IFM 46973T.</title>
        <authorList>
            <person name="Kusuya Y."/>
            <person name="Takahashi-Nakaguchi A."/>
            <person name="Takahashi H."/>
            <person name="Yaguchi T."/>
        </authorList>
    </citation>
    <scope>NUCLEOTIDE SEQUENCE</scope>
    <source>
        <strain evidence="2">IFM 46973</strain>
    </source>
</reference>
<evidence type="ECO:0000256" key="1">
    <source>
        <dbReference type="SAM" id="MobiDB-lite"/>
    </source>
</evidence>